<comment type="caution">
    <text evidence="1">The sequence shown here is derived from an EMBL/GenBank/DDBJ whole genome shotgun (WGS) entry which is preliminary data.</text>
</comment>
<evidence type="ECO:0000313" key="2">
    <source>
        <dbReference type="Proteomes" id="UP000005359"/>
    </source>
</evidence>
<name>B0G4I9_9FIRM</name>
<accession>B0G4I9</accession>
<organism evidence="1 2">
    <name type="scientific">Dorea formicigenerans ATCC 27755</name>
    <dbReference type="NCBI Taxonomy" id="411461"/>
    <lineage>
        <taxon>Bacteria</taxon>
        <taxon>Bacillati</taxon>
        <taxon>Bacillota</taxon>
        <taxon>Clostridia</taxon>
        <taxon>Lachnospirales</taxon>
        <taxon>Lachnospiraceae</taxon>
        <taxon>Dorea</taxon>
    </lineage>
</organism>
<reference evidence="1 2" key="1">
    <citation type="submission" date="2007-10" db="EMBL/GenBank/DDBJ databases">
        <title>Draft genome sequence of Dorea formicigenerans(ATCC 27755).</title>
        <authorList>
            <person name="Sudarsanam P."/>
            <person name="Ley R."/>
            <person name="Guruge J."/>
            <person name="Turnbaugh P.J."/>
            <person name="Mahowald M."/>
            <person name="Liep D."/>
            <person name="Gordon J."/>
        </authorList>
    </citation>
    <scope>NUCLEOTIDE SEQUENCE [LARGE SCALE GENOMIC DNA]</scope>
    <source>
        <strain evidence="1 2">ATCC 27755</strain>
    </source>
</reference>
<sequence length="287" mass="33280">MWKICAGGTAVKDIYYVNSNNEKIDLLEPPYMLQTGELFGYKWNYESKQRLGGGGKITNIRKDLEERTLTLSIVNYGVENYEEAIDYLHEITDIDVLKKTPGRLYVGGMYLNCYVTASEKSEWEPEAGYIDVSLTLAVEYPMWVGENPYTFHSFGVSSTDNKRYHGRYPYRYANGMNSTYIINPHFTNSNFKLIIYGPAVNPMVTIGGVPYLVNVILEEDEYLAIDSRSRTIIKVTKNGERENLYHNRQKGRNFFRKIDPGRQPISWTGKFDFDLIIYEERGEPKWR</sequence>
<dbReference type="AlphaFoldDB" id="B0G4I9"/>
<reference evidence="1 2" key="2">
    <citation type="submission" date="2007-10" db="EMBL/GenBank/DDBJ databases">
        <authorList>
            <person name="Fulton L."/>
            <person name="Clifton S."/>
            <person name="Fulton B."/>
            <person name="Xu J."/>
            <person name="Minx P."/>
            <person name="Pepin K.H."/>
            <person name="Johnson M."/>
            <person name="Thiruvilangam P."/>
            <person name="Bhonagiri V."/>
            <person name="Nash W.E."/>
            <person name="Wang C."/>
            <person name="Mardis E.R."/>
            <person name="Wilson R.K."/>
        </authorList>
    </citation>
    <scope>NUCLEOTIDE SEQUENCE [LARGE SCALE GENOMIC DNA]</scope>
    <source>
        <strain evidence="1 2">ATCC 27755</strain>
    </source>
</reference>
<protein>
    <submittedName>
        <fullName evidence="1">Uncharacterized protein</fullName>
    </submittedName>
</protein>
<dbReference type="eggNOG" id="ENOG5031D08">
    <property type="taxonomic scope" value="Bacteria"/>
</dbReference>
<dbReference type="Proteomes" id="UP000005359">
    <property type="component" value="Unassembled WGS sequence"/>
</dbReference>
<proteinExistence type="predicted"/>
<gene>
    <name evidence="1" type="ORF">DORFOR_01176</name>
</gene>
<dbReference type="PaxDb" id="411461-DORFOR_01176"/>
<dbReference type="EMBL" id="AAXA02000011">
    <property type="protein sequence ID" value="EDR47641.1"/>
    <property type="molecule type" value="Genomic_DNA"/>
</dbReference>
<dbReference type="STRING" id="411461.DORFOR_01176"/>
<evidence type="ECO:0000313" key="1">
    <source>
        <dbReference type="EMBL" id="EDR47641.1"/>
    </source>
</evidence>